<accession>A0A8E2AML5</accession>
<reference evidence="2 3" key="1">
    <citation type="submission" date="2016-07" db="EMBL/GenBank/DDBJ databases">
        <title>Draft genome of the white-rot fungus Obba rivulosa 3A-2.</title>
        <authorList>
            <consortium name="DOE Joint Genome Institute"/>
            <person name="Miettinen O."/>
            <person name="Riley R."/>
            <person name="Acob R."/>
            <person name="Barry K."/>
            <person name="Cullen D."/>
            <person name="De Vries R."/>
            <person name="Hainaut M."/>
            <person name="Hatakka A."/>
            <person name="Henrissat B."/>
            <person name="Hilden K."/>
            <person name="Kuo R."/>
            <person name="Labutti K."/>
            <person name="Lipzen A."/>
            <person name="Makela M.R."/>
            <person name="Sandor L."/>
            <person name="Spatafora J.W."/>
            <person name="Grigoriev I.V."/>
            <person name="Hibbett D.S."/>
        </authorList>
    </citation>
    <scope>NUCLEOTIDE SEQUENCE [LARGE SCALE GENOMIC DNA]</scope>
    <source>
        <strain evidence="2 3">3A-2</strain>
    </source>
</reference>
<feature type="region of interest" description="Disordered" evidence="1">
    <location>
        <begin position="24"/>
        <end position="94"/>
    </location>
</feature>
<feature type="compositionally biased region" description="Low complexity" evidence="1">
    <location>
        <begin position="70"/>
        <end position="84"/>
    </location>
</feature>
<name>A0A8E2AML5_9APHY</name>
<dbReference type="AlphaFoldDB" id="A0A8E2AML5"/>
<gene>
    <name evidence="2" type="ORF">OBBRIDRAFT_796220</name>
</gene>
<evidence type="ECO:0000256" key="1">
    <source>
        <dbReference type="SAM" id="MobiDB-lite"/>
    </source>
</evidence>
<keyword evidence="3" id="KW-1185">Reference proteome</keyword>
<evidence type="ECO:0000313" key="2">
    <source>
        <dbReference type="EMBL" id="OCH87451.1"/>
    </source>
</evidence>
<protein>
    <submittedName>
        <fullName evidence="2">Uncharacterized protein</fullName>
    </submittedName>
</protein>
<proteinExistence type="predicted"/>
<sequence length="94" mass="9985">MDTQLPQCPPAHEKHVLDFVLDLPGFRPIRPRPSASPPAQQQASLQTSIGERKSSRSTAMSSRRSKRSKSSSGSPSSSEPGSSSITMTLAVAGH</sequence>
<dbReference type="EMBL" id="KV722485">
    <property type="protein sequence ID" value="OCH87451.1"/>
    <property type="molecule type" value="Genomic_DNA"/>
</dbReference>
<dbReference type="Proteomes" id="UP000250043">
    <property type="component" value="Unassembled WGS sequence"/>
</dbReference>
<organism evidence="2 3">
    <name type="scientific">Obba rivulosa</name>
    <dbReference type="NCBI Taxonomy" id="1052685"/>
    <lineage>
        <taxon>Eukaryota</taxon>
        <taxon>Fungi</taxon>
        <taxon>Dikarya</taxon>
        <taxon>Basidiomycota</taxon>
        <taxon>Agaricomycotina</taxon>
        <taxon>Agaricomycetes</taxon>
        <taxon>Polyporales</taxon>
        <taxon>Gelatoporiaceae</taxon>
        <taxon>Obba</taxon>
    </lineage>
</organism>
<evidence type="ECO:0000313" key="3">
    <source>
        <dbReference type="Proteomes" id="UP000250043"/>
    </source>
</evidence>